<comment type="caution">
    <text evidence="1">The sequence shown here is derived from an EMBL/GenBank/DDBJ whole genome shotgun (WGS) entry which is preliminary data.</text>
</comment>
<keyword evidence="2" id="KW-1185">Reference proteome</keyword>
<sequence length="248" mass="26171">MGARFSKVSCTCTIDCHQPGVVHDHSNGAGSCQRCNHLRRLRAGAQSRASAASTSTEYLARPRYLTSPSPDPDLARRLIPNPTIHHRRILAQRRARPRRRAASLPSFVSTTTTSGLTSSSNPATRTPSLRPNPSPTPSPTSSTNGSLSILSDLTIPGARARRNTVAGFARQSTVGNANANANGDGGVHNAGAVAAIEASAPTQSNISQSSTAVWRGSEGGRASLGQMVVYTGGEEQREEDQSDWGFWA</sequence>
<protein>
    <submittedName>
        <fullName evidence="1">Uncharacterized protein</fullName>
    </submittedName>
</protein>
<accession>A0ACB7P0J5</accession>
<name>A0ACB7P0J5_9PEZI</name>
<organism evidence="1 2">
    <name type="scientific">Chaetomium tenue</name>
    <dbReference type="NCBI Taxonomy" id="1854479"/>
    <lineage>
        <taxon>Eukaryota</taxon>
        <taxon>Fungi</taxon>
        <taxon>Dikarya</taxon>
        <taxon>Ascomycota</taxon>
        <taxon>Pezizomycotina</taxon>
        <taxon>Sordariomycetes</taxon>
        <taxon>Sordariomycetidae</taxon>
        <taxon>Sordariales</taxon>
        <taxon>Chaetomiaceae</taxon>
        <taxon>Chaetomium</taxon>
    </lineage>
</organism>
<reference evidence="1 2" key="1">
    <citation type="journal article" date="2021" name="Nat. Commun.">
        <title>Genetic determinants of endophytism in the Arabidopsis root mycobiome.</title>
        <authorList>
            <person name="Mesny F."/>
            <person name="Miyauchi S."/>
            <person name="Thiergart T."/>
            <person name="Pickel B."/>
            <person name="Atanasova L."/>
            <person name="Karlsson M."/>
            <person name="Huettel B."/>
            <person name="Barry K.W."/>
            <person name="Haridas S."/>
            <person name="Chen C."/>
            <person name="Bauer D."/>
            <person name="Andreopoulos W."/>
            <person name="Pangilinan J."/>
            <person name="LaButti K."/>
            <person name="Riley R."/>
            <person name="Lipzen A."/>
            <person name="Clum A."/>
            <person name="Drula E."/>
            <person name="Henrissat B."/>
            <person name="Kohler A."/>
            <person name="Grigoriev I.V."/>
            <person name="Martin F.M."/>
            <person name="Hacquard S."/>
        </authorList>
    </citation>
    <scope>NUCLEOTIDE SEQUENCE [LARGE SCALE GENOMIC DNA]</scope>
    <source>
        <strain evidence="1 2">MPI-SDFR-AT-0079</strain>
    </source>
</reference>
<dbReference type="Proteomes" id="UP000724584">
    <property type="component" value="Unassembled WGS sequence"/>
</dbReference>
<evidence type="ECO:0000313" key="1">
    <source>
        <dbReference type="EMBL" id="KAH6617341.1"/>
    </source>
</evidence>
<evidence type="ECO:0000313" key="2">
    <source>
        <dbReference type="Proteomes" id="UP000724584"/>
    </source>
</evidence>
<dbReference type="EMBL" id="JAGIZQ010000007">
    <property type="protein sequence ID" value="KAH6617341.1"/>
    <property type="molecule type" value="Genomic_DNA"/>
</dbReference>
<gene>
    <name evidence="1" type="ORF">F5144DRAFT_551811</name>
</gene>
<proteinExistence type="predicted"/>